<feature type="compositionally biased region" description="Basic and acidic residues" evidence="1">
    <location>
        <begin position="1"/>
        <end position="18"/>
    </location>
</feature>
<organism evidence="2 3">
    <name type="scientific">Phytophthora sojae (strain P6497)</name>
    <name type="common">Soybean stem and root rot agent</name>
    <name type="synonym">Phytophthora megasperma f. sp. glycines</name>
    <dbReference type="NCBI Taxonomy" id="1094619"/>
    <lineage>
        <taxon>Eukaryota</taxon>
        <taxon>Sar</taxon>
        <taxon>Stramenopiles</taxon>
        <taxon>Oomycota</taxon>
        <taxon>Peronosporomycetes</taxon>
        <taxon>Peronosporales</taxon>
        <taxon>Peronosporaceae</taxon>
        <taxon>Phytophthora</taxon>
    </lineage>
</organism>
<sequence length="253" mass="27909">MGFHGDEPAVTPRKDSKSRCQSTGGSRRHLFQTEVCAALAPTEAEQHERQELSAVYVPRLAAVAGQLANSATYHPRSLEKITVEVDLGGLPSNRLEIPELTAFWGTFAWADNPWIPDSNKPVLSRAKYDRIAVASIASLEIVRTHRTTYTVRVPTAPGCQAGHTIAKRERWLIAILLHSPRIDVGEQLGRAPQLQLRKPPRLTQSYVWSVEADSIVVAVPNAGKSTITLQQQVNGLNWKVVSQRNAKKDATKL</sequence>
<evidence type="ECO:0000313" key="2">
    <source>
        <dbReference type="EMBL" id="EGZ18843.1"/>
    </source>
</evidence>
<dbReference type="Proteomes" id="UP000002640">
    <property type="component" value="Unassembled WGS sequence"/>
</dbReference>
<feature type="non-terminal residue" evidence="2">
    <location>
        <position position="253"/>
    </location>
</feature>
<dbReference type="STRING" id="1094619.G4ZJH8"/>
<dbReference type="RefSeq" id="XP_009527901.1">
    <property type="nucleotide sequence ID" value="XM_009529606.1"/>
</dbReference>
<protein>
    <submittedName>
        <fullName evidence="2">Uncharacterized protein</fullName>
    </submittedName>
</protein>
<dbReference type="InParanoid" id="G4ZJH8"/>
<accession>G4ZJH8</accession>
<dbReference type="KEGG" id="psoj:PHYSODRAFT_501120"/>
<gene>
    <name evidence="2" type="ORF">PHYSODRAFT_501120</name>
</gene>
<feature type="region of interest" description="Disordered" evidence="1">
    <location>
        <begin position="1"/>
        <end position="26"/>
    </location>
</feature>
<proteinExistence type="predicted"/>
<name>G4ZJH8_PHYSP</name>
<dbReference type="EMBL" id="JH159154">
    <property type="protein sequence ID" value="EGZ18843.1"/>
    <property type="molecule type" value="Genomic_DNA"/>
</dbReference>
<keyword evidence="3" id="KW-1185">Reference proteome</keyword>
<evidence type="ECO:0000313" key="3">
    <source>
        <dbReference type="Proteomes" id="UP000002640"/>
    </source>
</evidence>
<evidence type="ECO:0000256" key="1">
    <source>
        <dbReference type="SAM" id="MobiDB-lite"/>
    </source>
</evidence>
<dbReference type="GeneID" id="20657931"/>
<reference evidence="2 3" key="1">
    <citation type="journal article" date="2006" name="Science">
        <title>Phytophthora genome sequences uncover evolutionary origins and mechanisms of pathogenesis.</title>
        <authorList>
            <person name="Tyler B.M."/>
            <person name="Tripathy S."/>
            <person name="Zhang X."/>
            <person name="Dehal P."/>
            <person name="Jiang R.H."/>
            <person name="Aerts A."/>
            <person name="Arredondo F.D."/>
            <person name="Baxter L."/>
            <person name="Bensasson D."/>
            <person name="Beynon J.L."/>
            <person name="Chapman J."/>
            <person name="Damasceno C.M."/>
            <person name="Dorrance A.E."/>
            <person name="Dou D."/>
            <person name="Dickerman A.W."/>
            <person name="Dubchak I.L."/>
            <person name="Garbelotto M."/>
            <person name="Gijzen M."/>
            <person name="Gordon S.G."/>
            <person name="Govers F."/>
            <person name="Grunwald N.J."/>
            <person name="Huang W."/>
            <person name="Ivors K.L."/>
            <person name="Jones R.W."/>
            <person name="Kamoun S."/>
            <person name="Krampis K."/>
            <person name="Lamour K.H."/>
            <person name="Lee M.K."/>
            <person name="McDonald W.H."/>
            <person name="Medina M."/>
            <person name="Meijer H.J."/>
            <person name="Nordberg E.K."/>
            <person name="Maclean D.J."/>
            <person name="Ospina-Giraldo M.D."/>
            <person name="Morris P.F."/>
            <person name="Phuntumart V."/>
            <person name="Putnam N.H."/>
            <person name="Rash S."/>
            <person name="Rose J.K."/>
            <person name="Sakihama Y."/>
            <person name="Salamov A.A."/>
            <person name="Savidor A."/>
            <person name="Scheuring C.F."/>
            <person name="Smith B.M."/>
            <person name="Sobral B.W."/>
            <person name="Terry A."/>
            <person name="Torto-Alalibo T.A."/>
            <person name="Win J."/>
            <person name="Xu Z."/>
            <person name="Zhang H."/>
            <person name="Grigoriev I.V."/>
            <person name="Rokhsar D.S."/>
            <person name="Boore J.L."/>
        </authorList>
    </citation>
    <scope>NUCLEOTIDE SEQUENCE [LARGE SCALE GENOMIC DNA]</scope>
    <source>
        <strain evidence="2 3">P6497</strain>
    </source>
</reference>
<dbReference type="AlphaFoldDB" id="G4ZJH8"/>